<sequence>MVKIEENEKGYDPNILPDLLPVYYKRLFPHKPFYRWLSYGNSENGIFTHREISFTLADDVYIRYLSFDSQPELEKEICSRNPHKIDIGAVLSVRPKHHRATANIHALQRELVFDIDMTDYDEVRNCCEGANVCTKCWKFMTIACRVLDAALREDFGFEHILWVFSGRRGIHCWVCDKTARHLDNRGRGAVADYLNLLIHGGENSTTKASIGERLHHSVRRALKIVEPMFEEVCIVDQDMFGNSKGVTKLIQMLPDENLRKDFEAHLKNVGSTSKEVWEAFLRFCNAQRSKGNAVRRMKNIVEEVQLAFLYPRLDINVTKGLNHLLKAPFCVHPKTGKICVPFNPSAAAKFDPMSVPTITALLEEINAFDDKIRSEDAEEDKNRIKDYKKTGMFKGVVVFEEFLRKLESSFKGKAIEVSDSKMEF</sequence>
<dbReference type="NCBIfam" id="TIGR00335">
    <property type="entry name" value="primase_sml"/>
    <property type="match status" value="1"/>
</dbReference>
<dbReference type="GO" id="GO:0006269">
    <property type="term" value="P:DNA replication, synthesis of primer"/>
    <property type="evidence" value="ECO:0007669"/>
    <property type="project" value="UniProtKB-KW"/>
</dbReference>
<keyword evidence="5 12" id="KW-0639">Primosome</keyword>
<keyword evidence="10" id="KW-0862">Zinc</keyword>
<evidence type="ECO:0000256" key="12">
    <source>
        <dbReference type="RuleBase" id="RU003514"/>
    </source>
</evidence>
<dbReference type="Proteomes" id="UP000594454">
    <property type="component" value="Chromosome 2"/>
</dbReference>
<evidence type="ECO:0000256" key="2">
    <source>
        <dbReference type="ARBA" id="ARBA00001946"/>
    </source>
</evidence>
<keyword evidence="11" id="KW-0804">Transcription</keyword>
<keyword evidence="4 12" id="KW-0240">DNA-directed RNA polymerase</keyword>
<dbReference type="AlphaFoldDB" id="A0A7R8UML0"/>
<name>A0A7R8UML0_HERIL</name>
<dbReference type="Gene3D" id="3.90.920.10">
    <property type="entry name" value="DNA primase, PRIM domain"/>
    <property type="match status" value="1"/>
</dbReference>
<dbReference type="GO" id="GO:0003899">
    <property type="term" value="F:DNA-directed RNA polymerase activity"/>
    <property type="evidence" value="ECO:0007669"/>
    <property type="project" value="InterPro"/>
</dbReference>
<evidence type="ECO:0000256" key="4">
    <source>
        <dbReference type="ARBA" id="ARBA00022478"/>
    </source>
</evidence>
<evidence type="ECO:0000256" key="11">
    <source>
        <dbReference type="ARBA" id="ARBA00023163"/>
    </source>
</evidence>
<organism evidence="13 14">
    <name type="scientific">Hermetia illucens</name>
    <name type="common">Black soldier fly</name>
    <dbReference type="NCBI Taxonomy" id="343691"/>
    <lineage>
        <taxon>Eukaryota</taxon>
        <taxon>Metazoa</taxon>
        <taxon>Ecdysozoa</taxon>
        <taxon>Arthropoda</taxon>
        <taxon>Hexapoda</taxon>
        <taxon>Insecta</taxon>
        <taxon>Pterygota</taxon>
        <taxon>Neoptera</taxon>
        <taxon>Endopterygota</taxon>
        <taxon>Diptera</taxon>
        <taxon>Brachycera</taxon>
        <taxon>Stratiomyomorpha</taxon>
        <taxon>Stratiomyidae</taxon>
        <taxon>Hermetiinae</taxon>
        <taxon>Hermetia</taxon>
    </lineage>
</organism>
<keyword evidence="7" id="KW-0548">Nucleotidyltransferase</keyword>
<dbReference type="EC" id="2.7.7.-" evidence="12"/>
<proteinExistence type="inferred from homology"/>
<dbReference type="GO" id="GO:0046872">
    <property type="term" value="F:metal ion binding"/>
    <property type="evidence" value="ECO:0007669"/>
    <property type="project" value="UniProtKB-KW"/>
</dbReference>
<dbReference type="InParanoid" id="A0A7R8UML0"/>
<evidence type="ECO:0000256" key="10">
    <source>
        <dbReference type="ARBA" id="ARBA00022833"/>
    </source>
</evidence>
<evidence type="ECO:0000256" key="1">
    <source>
        <dbReference type="ARBA" id="ARBA00001936"/>
    </source>
</evidence>
<keyword evidence="6 12" id="KW-0808">Transferase</keyword>
<dbReference type="GO" id="GO:0006270">
    <property type="term" value="P:DNA replication initiation"/>
    <property type="evidence" value="ECO:0007669"/>
    <property type="project" value="UniProtKB-ARBA"/>
</dbReference>
<evidence type="ECO:0000256" key="5">
    <source>
        <dbReference type="ARBA" id="ARBA00022515"/>
    </source>
</evidence>
<dbReference type="OrthoDB" id="19606at2759"/>
<reference evidence="13 14" key="1">
    <citation type="submission" date="2020-11" db="EMBL/GenBank/DDBJ databases">
        <authorList>
            <person name="Wallbank WR R."/>
            <person name="Pardo Diaz C."/>
            <person name="Kozak K."/>
            <person name="Martin S."/>
            <person name="Jiggins C."/>
            <person name="Moest M."/>
            <person name="Warren A I."/>
            <person name="Generalovic N T."/>
            <person name="Byers J.R.P. K."/>
            <person name="Montejo-Kovacevich G."/>
            <person name="Yen C E."/>
        </authorList>
    </citation>
    <scope>NUCLEOTIDE SEQUENCE [LARGE SCALE GENOMIC DNA]</scope>
</reference>
<dbReference type="InterPro" id="IPR002755">
    <property type="entry name" value="DNA_primase_S"/>
</dbReference>
<evidence type="ECO:0000313" key="14">
    <source>
        <dbReference type="Proteomes" id="UP000594454"/>
    </source>
</evidence>
<keyword evidence="8 12" id="KW-0235">DNA replication</keyword>
<dbReference type="GO" id="GO:0005658">
    <property type="term" value="C:alpha DNA polymerase:primase complex"/>
    <property type="evidence" value="ECO:0007669"/>
    <property type="project" value="UniProtKB-ARBA"/>
</dbReference>
<dbReference type="FunFam" id="3.90.920.10:FF:000001">
    <property type="entry name" value="DNA primase"/>
    <property type="match status" value="1"/>
</dbReference>
<evidence type="ECO:0000256" key="8">
    <source>
        <dbReference type="ARBA" id="ARBA00022705"/>
    </source>
</evidence>
<evidence type="ECO:0000313" key="13">
    <source>
        <dbReference type="EMBL" id="CAD7083483.1"/>
    </source>
</evidence>
<comment type="similarity">
    <text evidence="3 12">Belongs to the eukaryotic-type primase small subunit family.</text>
</comment>
<evidence type="ECO:0000256" key="9">
    <source>
        <dbReference type="ARBA" id="ARBA00022723"/>
    </source>
</evidence>
<gene>
    <name evidence="13" type="ORF">HERILL_LOCUS6440</name>
</gene>
<comment type="cofactor">
    <cofactor evidence="2">
        <name>Mg(2+)</name>
        <dbReference type="ChEBI" id="CHEBI:18420"/>
    </cofactor>
</comment>
<protein>
    <recommendedName>
        <fullName evidence="12">DNA primase</fullName>
        <ecNumber evidence="12">2.7.7.-</ecNumber>
    </recommendedName>
</protein>
<evidence type="ECO:0000256" key="6">
    <source>
        <dbReference type="ARBA" id="ARBA00022679"/>
    </source>
</evidence>
<dbReference type="InterPro" id="IPR014052">
    <property type="entry name" value="DNA_primase_ssu_euk/arc"/>
</dbReference>
<dbReference type="CDD" id="cd04860">
    <property type="entry name" value="AE_Prim_S"/>
    <property type="match status" value="1"/>
</dbReference>
<dbReference type="EMBL" id="LR899010">
    <property type="protein sequence ID" value="CAD7083483.1"/>
    <property type="molecule type" value="Genomic_DNA"/>
</dbReference>
<dbReference type="Pfam" id="PF01896">
    <property type="entry name" value="DNA_primase_S"/>
    <property type="match status" value="1"/>
</dbReference>
<keyword evidence="9" id="KW-0479">Metal-binding</keyword>
<evidence type="ECO:0000256" key="7">
    <source>
        <dbReference type="ARBA" id="ARBA00022695"/>
    </source>
</evidence>
<comment type="cofactor">
    <cofactor evidence="1">
        <name>Mn(2+)</name>
        <dbReference type="ChEBI" id="CHEBI:29035"/>
    </cofactor>
</comment>
<dbReference type="FunCoup" id="A0A7R8UML0">
    <property type="interactions" value="167"/>
</dbReference>
<accession>A0A7R8UML0</accession>
<dbReference type="PANTHER" id="PTHR10536">
    <property type="entry name" value="DNA PRIMASE SMALL SUBUNIT"/>
    <property type="match status" value="1"/>
</dbReference>
<keyword evidence="14" id="KW-1185">Reference proteome</keyword>
<dbReference type="SUPFAM" id="SSF56747">
    <property type="entry name" value="Prim-pol domain"/>
    <property type="match status" value="1"/>
</dbReference>
<evidence type="ECO:0000256" key="3">
    <source>
        <dbReference type="ARBA" id="ARBA00009762"/>
    </source>
</evidence>
<dbReference type="OMA" id="NVTRGFN"/>